<name>A0A9P4P0L2_9PEZI</name>
<dbReference type="PANTHER" id="PTHR43157">
    <property type="entry name" value="PHOSPHATIDYLINOSITOL-GLYCAN BIOSYNTHESIS CLASS F PROTEIN-RELATED"/>
    <property type="match status" value="1"/>
</dbReference>
<evidence type="ECO:0000313" key="2">
    <source>
        <dbReference type="EMBL" id="KAF2435211.1"/>
    </source>
</evidence>
<accession>A0A9P4P0L2</accession>
<dbReference type="InterPro" id="IPR036291">
    <property type="entry name" value="NAD(P)-bd_dom_sf"/>
</dbReference>
<comment type="caution">
    <text evidence="2">The sequence shown here is derived from an EMBL/GenBank/DDBJ whole genome shotgun (WGS) entry which is preliminary data.</text>
</comment>
<dbReference type="OrthoDB" id="191139at2759"/>
<dbReference type="Gene3D" id="3.40.50.720">
    <property type="entry name" value="NAD(P)-binding Rossmann-like Domain"/>
    <property type="match status" value="2"/>
</dbReference>
<dbReference type="Proteomes" id="UP000800235">
    <property type="component" value="Unassembled WGS sequence"/>
</dbReference>
<evidence type="ECO:0000313" key="3">
    <source>
        <dbReference type="Proteomes" id="UP000800235"/>
    </source>
</evidence>
<dbReference type="GO" id="GO:0016491">
    <property type="term" value="F:oxidoreductase activity"/>
    <property type="evidence" value="ECO:0007669"/>
    <property type="project" value="UniProtKB-KW"/>
</dbReference>
<dbReference type="AlphaFoldDB" id="A0A9P4P0L2"/>
<gene>
    <name evidence="2" type="ORF">EJ08DRAFT_668122</name>
</gene>
<sequence length="311" mass="34421">MASLITGNSFNPDKDIPDLSGKVYVVTGASAGIGFGIAAHILQHNPQKLYILSNKEHHADEAIEELKEWGDVSKVERKRMQSPEFQGDRQRIGVGPYNITKDGVDSHMQVNFFSQFHLAMILLPILQKTPHSRLALQSSELHRPIGSAGKDSHVEFRDLDEINRDIGPTNLYNRTKLAQIPFVRALKRQKDAKQLGFKGLADEAPWTNAAHPGAVSTDQPEQAVDAYGIMGKAGVTLTRPFMSDPVKTGCRSILFAATSPDVETEGLWGEYIIPDHKVSDPSSQAKDEELQERLWSLTESVLKEKLGSLPY</sequence>
<evidence type="ECO:0000256" key="1">
    <source>
        <dbReference type="ARBA" id="ARBA00023002"/>
    </source>
</evidence>
<protein>
    <submittedName>
        <fullName evidence="2">NAD(P)-binding protein</fullName>
    </submittedName>
</protein>
<reference evidence="2" key="1">
    <citation type="journal article" date="2020" name="Stud. Mycol.">
        <title>101 Dothideomycetes genomes: a test case for predicting lifestyles and emergence of pathogens.</title>
        <authorList>
            <person name="Haridas S."/>
            <person name="Albert R."/>
            <person name="Binder M."/>
            <person name="Bloem J."/>
            <person name="Labutti K."/>
            <person name="Salamov A."/>
            <person name="Andreopoulos B."/>
            <person name="Baker S."/>
            <person name="Barry K."/>
            <person name="Bills G."/>
            <person name="Bluhm B."/>
            <person name="Cannon C."/>
            <person name="Castanera R."/>
            <person name="Culley D."/>
            <person name="Daum C."/>
            <person name="Ezra D."/>
            <person name="Gonzalez J."/>
            <person name="Henrissat B."/>
            <person name="Kuo A."/>
            <person name="Liang C."/>
            <person name="Lipzen A."/>
            <person name="Lutzoni F."/>
            <person name="Magnuson J."/>
            <person name="Mondo S."/>
            <person name="Nolan M."/>
            <person name="Ohm R."/>
            <person name="Pangilinan J."/>
            <person name="Park H.-J."/>
            <person name="Ramirez L."/>
            <person name="Alfaro M."/>
            <person name="Sun H."/>
            <person name="Tritt A."/>
            <person name="Yoshinaga Y."/>
            <person name="Zwiers L.-H."/>
            <person name="Turgeon B."/>
            <person name="Goodwin S."/>
            <person name="Spatafora J."/>
            <person name="Crous P."/>
            <person name="Grigoriev I."/>
        </authorList>
    </citation>
    <scope>NUCLEOTIDE SEQUENCE</scope>
    <source>
        <strain evidence="2">CBS 130266</strain>
    </source>
</reference>
<keyword evidence="1" id="KW-0560">Oxidoreductase</keyword>
<keyword evidence="3" id="KW-1185">Reference proteome</keyword>
<proteinExistence type="predicted"/>
<dbReference type="SUPFAM" id="SSF51735">
    <property type="entry name" value="NAD(P)-binding Rossmann-fold domains"/>
    <property type="match status" value="1"/>
</dbReference>
<organism evidence="2 3">
    <name type="scientific">Tothia fuscella</name>
    <dbReference type="NCBI Taxonomy" id="1048955"/>
    <lineage>
        <taxon>Eukaryota</taxon>
        <taxon>Fungi</taxon>
        <taxon>Dikarya</taxon>
        <taxon>Ascomycota</taxon>
        <taxon>Pezizomycotina</taxon>
        <taxon>Dothideomycetes</taxon>
        <taxon>Pleosporomycetidae</taxon>
        <taxon>Venturiales</taxon>
        <taxon>Cylindrosympodiaceae</taxon>
        <taxon>Tothia</taxon>
    </lineage>
</organism>
<dbReference type="PANTHER" id="PTHR43157:SF31">
    <property type="entry name" value="PHOSPHATIDYLINOSITOL-GLYCAN BIOSYNTHESIS CLASS F PROTEIN"/>
    <property type="match status" value="1"/>
</dbReference>
<dbReference type="EMBL" id="MU007014">
    <property type="protein sequence ID" value="KAF2435211.1"/>
    <property type="molecule type" value="Genomic_DNA"/>
</dbReference>